<proteinExistence type="predicted"/>
<dbReference type="EMBL" id="JARJCN010000045">
    <property type="protein sequence ID" value="KAJ7082470.1"/>
    <property type="molecule type" value="Genomic_DNA"/>
</dbReference>
<protein>
    <submittedName>
        <fullName evidence="1">Uncharacterized protein</fullName>
    </submittedName>
</protein>
<keyword evidence="2" id="KW-1185">Reference proteome</keyword>
<gene>
    <name evidence="1" type="ORF">B0H15DRAFT_803281</name>
</gene>
<comment type="caution">
    <text evidence="1">The sequence shown here is derived from an EMBL/GenBank/DDBJ whole genome shotgun (WGS) entry which is preliminary data.</text>
</comment>
<organism evidence="1 2">
    <name type="scientific">Mycena belliarum</name>
    <dbReference type="NCBI Taxonomy" id="1033014"/>
    <lineage>
        <taxon>Eukaryota</taxon>
        <taxon>Fungi</taxon>
        <taxon>Dikarya</taxon>
        <taxon>Basidiomycota</taxon>
        <taxon>Agaricomycotina</taxon>
        <taxon>Agaricomycetes</taxon>
        <taxon>Agaricomycetidae</taxon>
        <taxon>Agaricales</taxon>
        <taxon>Marasmiineae</taxon>
        <taxon>Mycenaceae</taxon>
        <taxon>Mycena</taxon>
    </lineage>
</organism>
<accession>A0AAD6XNP7</accession>
<evidence type="ECO:0000313" key="1">
    <source>
        <dbReference type="EMBL" id="KAJ7082470.1"/>
    </source>
</evidence>
<dbReference type="AlphaFoldDB" id="A0AAD6XNP7"/>
<evidence type="ECO:0000313" key="2">
    <source>
        <dbReference type="Proteomes" id="UP001222325"/>
    </source>
</evidence>
<sequence length="201" mass="21827">MDRLLGGYGFDLTEPESPHCDASHWAGGKLRYMGTTTRLQARYSGGTRSVGLGVSIDPVRSQLLRRSSLCADAVDAGGGRRRNGRGDLNPLLDVERVVGGVKRERLVAPGLAKHLLVGDALGLRLRTIQAPQNRGEVVSLQERNKALGAQENGAEVLLEKGGTKRKAVSQENRVPTKRVKTTGTFYNFDVRTCAFCGLEHF</sequence>
<name>A0AAD6XNP7_9AGAR</name>
<dbReference type="Proteomes" id="UP001222325">
    <property type="component" value="Unassembled WGS sequence"/>
</dbReference>
<reference evidence="1" key="1">
    <citation type="submission" date="2023-03" db="EMBL/GenBank/DDBJ databases">
        <title>Massive genome expansion in bonnet fungi (Mycena s.s.) driven by repeated elements and novel gene families across ecological guilds.</title>
        <authorList>
            <consortium name="Lawrence Berkeley National Laboratory"/>
            <person name="Harder C.B."/>
            <person name="Miyauchi S."/>
            <person name="Viragh M."/>
            <person name="Kuo A."/>
            <person name="Thoen E."/>
            <person name="Andreopoulos B."/>
            <person name="Lu D."/>
            <person name="Skrede I."/>
            <person name="Drula E."/>
            <person name="Henrissat B."/>
            <person name="Morin E."/>
            <person name="Kohler A."/>
            <person name="Barry K."/>
            <person name="LaButti K."/>
            <person name="Morin E."/>
            <person name="Salamov A."/>
            <person name="Lipzen A."/>
            <person name="Mereny Z."/>
            <person name="Hegedus B."/>
            <person name="Baldrian P."/>
            <person name="Stursova M."/>
            <person name="Weitz H."/>
            <person name="Taylor A."/>
            <person name="Grigoriev I.V."/>
            <person name="Nagy L.G."/>
            <person name="Martin F."/>
            <person name="Kauserud H."/>
        </authorList>
    </citation>
    <scope>NUCLEOTIDE SEQUENCE</scope>
    <source>
        <strain evidence="1">CBHHK173m</strain>
    </source>
</reference>